<feature type="transmembrane region" description="Helical" evidence="12">
    <location>
        <begin position="243"/>
        <end position="263"/>
    </location>
</feature>
<dbReference type="GO" id="GO:0046872">
    <property type="term" value="F:metal ion binding"/>
    <property type="evidence" value="ECO:0007669"/>
    <property type="project" value="UniProtKB-KW"/>
</dbReference>
<keyword evidence="10" id="KW-1015">Disulfide bond</keyword>
<evidence type="ECO:0000256" key="10">
    <source>
        <dbReference type="PIRSR" id="PIRSR600175-2"/>
    </source>
</evidence>
<dbReference type="GO" id="GO:0005886">
    <property type="term" value="C:plasma membrane"/>
    <property type="evidence" value="ECO:0007669"/>
    <property type="project" value="TreeGrafter"/>
</dbReference>
<dbReference type="GO" id="GO:0015179">
    <property type="term" value="F:L-amino acid transmembrane transporter activity"/>
    <property type="evidence" value="ECO:0007669"/>
    <property type="project" value="TreeGrafter"/>
</dbReference>
<accession>A0A1D1W226</accession>
<feature type="transmembrane region" description="Helical" evidence="12">
    <location>
        <begin position="135"/>
        <end position="156"/>
    </location>
</feature>
<feature type="transmembrane region" description="Helical" evidence="12">
    <location>
        <begin position="354"/>
        <end position="379"/>
    </location>
</feature>
<dbReference type="EMBL" id="BDGG01000013">
    <property type="protein sequence ID" value="GAV06178.1"/>
    <property type="molecule type" value="Genomic_DNA"/>
</dbReference>
<name>A0A1D1W226_RAMVA</name>
<evidence type="ECO:0000256" key="4">
    <source>
        <dbReference type="ARBA" id="ARBA00022692"/>
    </source>
</evidence>
<keyword evidence="7 12" id="KW-0472">Membrane</keyword>
<dbReference type="InterPro" id="IPR037272">
    <property type="entry name" value="SNS_sf"/>
</dbReference>
<feature type="transmembrane region" description="Helical" evidence="12">
    <location>
        <begin position="454"/>
        <end position="472"/>
    </location>
</feature>
<dbReference type="AlphaFoldDB" id="A0A1D1W226"/>
<dbReference type="PRINTS" id="PR00176">
    <property type="entry name" value="NANEUSMPORT"/>
</dbReference>
<keyword evidence="3 11" id="KW-0813">Transport</keyword>
<dbReference type="Proteomes" id="UP000186922">
    <property type="component" value="Unassembled WGS sequence"/>
</dbReference>
<reference evidence="13 14" key="1">
    <citation type="journal article" date="2016" name="Nat. Commun.">
        <title>Extremotolerant tardigrade genome and improved radiotolerance of human cultured cells by tardigrade-unique protein.</title>
        <authorList>
            <person name="Hashimoto T."/>
            <person name="Horikawa D.D."/>
            <person name="Saito Y."/>
            <person name="Kuwahara H."/>
            <person name="Kozuka-Hata H."/>
            <person name="Shin-I T."/>
            <person name="Minakuchi Y."/>
            <person name="Ohishi K."/>
            <person name="Motoyama A."/>
            <person name="Aizu T."/>
            <person name="Enomoto A."/>
            <person name="Kondo K."/>
            <person name="Tanaka S."/>
            <person name="Hara Y."/>
            <person name="Koshikawa S."/>
            <person name="Sagara H."/>
            <person name="Miura T."/>
            <person name="Yokobori S."/>
            <person name="Miyagawa K."/>
            <person name="Suzuki Y."/>
            <person name="Kubo T."/>
            <person name="Oyama M."/>
            <person name="Kohara Y."/>
            <person name="Fujiyama A."/>
            <person name="Arakawa K."/>
            <person name="Katayama T."/>
            <person name="Toyoda A."/>
            <person name="Kunieda T."/>
        </authorList>
    </citation>
    <scope>NUCLEOTIDE SEQUENCE [LARGE SCALE GENOMIC DNA]</scope>
    <source>
        <strain evidence="13 14">YOKOZUNA-1</strain>
    </source>
</reference>
<evidence type="ECO:0000313" key="14">
    <source>
        <dbReference type="Proteomes" id="UP000186922"/>
    </source>
</evidence>
<dbReference type="PROSITE" id="PS00610">
    <property type="entry name" value="NA_NEUROTRAN_SYMP_1"/>
    <property type="match status" value="1"/>
</dbReference>
<dbReference type="PANTHER" id="PTHR11616:SF321">
    <property type="entry name" value="SODIUM-DEPENDENT NUTRIENT AMINO ACID TRANSPORTER 1-RELATED"/>
    <property type="match status" value="1"/>
</dbReference>
<evidence type="ECO:0000256" key="7">
    <source>
        <dbReference type="ARBA" id="ARBA00023136"/>
    </source>
</evidence>
<evidence type="ECO:0000256" key="5">
    <source>
        <dbReference type="ARBA" id="ARBA00022847"/>
    </source>
</evidence>
<dbReference type="GO" id="GO:0005283">
    <property type="term" value="F:amino acid:sodium symporter activity"/>
    <property type="evidence" value="ECO:0007669"/>
    <property type="project" value="TreeGrafter"/>
</dbReference>
<evidence type="ECO:0000256" key="12">
    <source>
        <dbReference type="SAM" id="Phobius"/>
    </source>
</evidence>
<comment type="similarity">
    <text evidence="2 11">Belongs to the sodium:neurotransmitter symporter (SNF) (TC 2.A.22) family.</text>
</comment>
<keyword evidence="4 11" id="KW-0812">Transmembrane</keyword>
<comment type="caution">
    <text evidence="13">The sequence shown here is derived from an EMBL/GenBank/DDBJ whole genome shotgun (WGS) entry which is preliminary data.</text>
</comment>
<evidence type="ECO:0000256" key="2">
    <source>
        <dbReference type="ARBA" id="ARBA00006459"/>
    </source>
</evidence>
<dbReference type="OrthoDB" id="6581954at2759"/>
<feature type="binding site" evidence="9">
    <location>
        <position position="58"/>
    </location>
    <ligand>
        <name>Na(+)</name>
        <dbReference type="ChEBI" id="CHEBI:29101"/>
        <label>1</label>
    </ligand>
</feature>
<dbReference type="PROSITE" id="PS50267">
    <property type="entry name" value="NA_NEUROTRAN_SYMP_3"/>
    <property type="match status" value="1"/>
</dbReference>
<evidence type="ECO:0000256" key="11">
    <source>
        <dbReference type="RuleBase" id="RU003732"/>
    </source>
</evidence>
<feature type="transmembrane region" description="Helical" evidence="12">
    <location>
        <begin position="416"/>
        <end position="442"/>
    </location>
</feature>
<comment type="subcellular location">
    <subcellularLocation>
        <location evidence="1">Membrane</location>
        <topology evidence="1">Multi-pass membrane protein</topology>
    </subcellularLocation>
</comment>
<keyword evidence="5 11" id="KW-0769">Symport</keyword>
<dbReference type="PANTHER" id="PTHR11616">
    <property type="entry name" value="SODIUM/CHLORIDE DEPENDENT TRANSPORTER"/>
    <property type="match status" value="1"/>
</dbReference>
<proteinExistence type="inferred from homology"/>
<feature type="transmembrane region" description="Helical" evidence="12">
    <location>
        <begin position="565"/>
        <end position="587"/>
    </location>
</feature>
<gene>
    <name evidence="13" type="primary">RvY_16205-1</name>
    <name evidence="13" type="synonym">RvY_16205.1</name>
    <name evidence="13" type="ORF">RvY_16205</name>
</gene>
<dbReference type="InterPro" id="IPR000175">
    <property type="entry name" value="Na/ntran_symport"/>
</dbReference>
<feature type="disulfide bond" evidence="10">
    <location>
        <begin position="168"/>
        <end position="178"/>
    </location>
</feature>
<organism evidence="13 14">
    <name type="scientific">Ramazzottius varieornatus</name>
    <name type="common">Water bear</name>
    <name type="synonym">Tardigrade</name>
    <dbReference type="NCBI Taxonomy" id="947166"/>
    <lineage>
        <taxon>Eukaryota</taxon>
        <taxon>Metazoa</taxon>
        <taxon>Ecdysozoa</taxon>
        <taxon>Tardigrada</taxon>
        <taxon>Eutardigrada</taxon>
        <taxon>Parachela</taxon>
        <taxon>Hypsibioidea</taxon>
        <taxon>Ramazzottiidae</taxon>
        <taxon>Ramazzottius</taxon>
    </lineage>
</organism>
<keyword evidence="9" id="KW-0479">Metal-binding</keyword>
<keyword evidence="9" id="KW-0915">Sodium</keyword>
<keyword evidence="6 12" id="KW-1133">Transmembrane helix</keyword>
<feature type="transmembrane region" description="Helical" evidence="12">
    <location>
        <begin position="325"/>
        <end position="342"/>
    </location>
</feature>
<evidence type="ECO:0000256" key="8">
    <source>
        <dbReference type="ARBA" id="ARBA00023180"/>
    </source>
</evidence>
<evidence type="ECO:0000256" key="6">
    <source>
        <dbReference type="ARBA" id="ARBA00022989"/>
    </source>
</evidence>
<evidence type="ECO:0000256" key="9">
    <source>
        <dbReference type="PIRSR" id="PIRSR600175-1"/>
    </source>
</evidence>
<keyword evidence="8" id="KW-0325">Glycoprotein</keyword>
<evidence type="ECO:0000313" key="13">
    <source>
        <dbReference type="EMBL" id="GAV06178.1"/>
    </source>
</evidence>
<dbReference type="NCBIfam" id="NF037979">
    <property type="entry name" value="Na_transp"/>
    <property type="match status" value="1"/>
</dbReference>
<feature type="transmembrane region" description="Helical" evidence="12">
    <location>
        <begin position="68"/>
        <end position="89"/>
    </location>
</feature>
<feature type="binding site" evidence="9">
    <location>
        <position position="429"/>
    </location>
    <ligand>
        <name>Na(+)</name>
        <dbReference type="ChEBI" id="CHEBI:29101"/>
        <label>1</label>
    </ligand>
</feature>
<sequence>MGKKGSFELTTITSTVATTIPPSSGQVETQTEGDPNTPARVQWDHKAEFVLSCISMSVGLGNVWRFPYLAYSNGGGAFLLPYLIILFLCGRPMYFMEMAFGQYHQEGPVTIWKKVSPIGRGIGIAQCIIQAMISMYYVVIMAWTSYYFWVTLISAFKGEDVPWGDHFCHNEWAHYETCVPVNYVNQTDISVMSPYVPVLEFFNGTEIKEKKYSVSQQYYDRVILQKYKKGDTKSYGLGDMGDVNWILLANLAGSWVVIFFTLVKGIKTAGKVVYVTSTLPFIVLFIILGRGASLEGAADGIKYFIYPQFDKLLDVETWRNAAEQMFYSLSVGFGALVMLGSYNKRNNNCYQDAMIVSVADTATSVISGVAMFSVLGYLARQMNVGIDVVAEEGPGLAFVTFPEAFNRMPVPHLWSILFFVMLYTIGLGSEIGALETVLTIFYDEWPKLREKKPMVCGLTCFVCFLVGIPFVTQGGVEIFLIFDSYAGGFSVLFPALLELMILAWVYGLRRFLDDIEGMLDRKFNIYWTSTWGLLAPLTVIIVLVMSFAFYTPLNHGGDLPAFADGLGWVLAMVSIIQLPIWAIVAVYQAKGNTLAEKFHQSLWPDEIMEGYTANAVTTDFTFSSVKLHENGGPNLYMYDNEGYDGKK</sequence>
<feature type="transmembrane region" description="Helical" evidence="12">
    <location>
        <begin position="272"/>
        <end position="292"/>
    </location>
</feature>
<dbReference type="STRING" id="947166.A0A1D1W226"/>
<evidence type="ECO:0000256" key="3">
    <source>
        <dbReference type="ARBA" id="ARBA00022448"/>
    </source>
</evidence>
<dbReference type="SUPFAM" id="SSF161070">
    <property type="entry name" value="SNF-like"/>
    <property type="match status" value="1"/>
</dbReference>
<evidence type="ECO:0000256" key="1">
    <source>
        <dbReference type="ARBA" id="ARBA00004141"/>
    </source>
</evidence>
<feature type="binding site" evidence="9">
    <location>
        <position position="62"/>
    </location>
    <ligand>
        <name>Na(+)</name>
        <dbReference type="ChEBI" id="CHEBI:29101"/>
        <label>1</label>
    </ligand>
</feature>
<feature type="binding site" evidence="9">
    <location>
        <position position="328"/>
    </location>
    <ligand>
        <name>Na(+)</name>
        <dbReference type="ChEBI" id="CHEBI:29101"/>
        <label>1</label>
    </ligand>
</feature>
<dbReference type="Pfam" id="PF00209">
    <property type="entry name" value="SNF"/>
    <property type="match status" value="1"/>
</dbReference>
<keyword evidence="14" id="KW-1185">Reference proteome</keyword>
<protein>
    <recommendedName>
        <fullName evidence="11">Transporter</fullName>
    </recommendedName>
</protein>
<feature type="transmembrane region" description="Helical" evidence="12">
    <location>
        <begin position="529"/>
        <end position="553"/>
    </location>
</feature>
<feature type="transmembrane region" description="Helical" evidence="12">
    <location>
        <begin position="484"/>
        <end position="508"/>
    </location>
</feature>
<dbReference type="GO" id="GO:0089718">
    <property type="term" value="P:amino acid import across plasma membrane"/>
    <property type="evidence" value="ECO:0007669"/>
    <property type="project" value="TreeGrafter"/>
</dbReference>